<dbReference type="Pfam" id="PF01590">
    <property type="entry name" value="GAF"/>
    <property type="match status" value="1"/>
</dbReference>
<dbReference type="Proteomes" id="UP001320609">
    <property type="component" value="Unassembled WGS sequence"/>
</dbReference>
<dbReference type="PANTHER" id="PTHR44757">
    <property type="entry name" value="DIGUANYLATE CYCLASE DGCP"/>
    <property type="match status" value="1"/>
</dbReference>
<dbReference type="InterPro" id="IPR000160">
    <property type="entry name" value="GGDEF_dom"/>
</dbReference>
<gene>
    <name evidence="3" type="ORF">MLE19_07135</name>
</gene>
<dbReference type="InterPro" id="IPR003018">
    <property type="entry name" value="GAF"/>
</dbReference>
<dbReference type="PANTHER" id="PTHR44757:SF2">
    <property type="entry name" value="BIOFILM ARCHITECTURE MAINTENANCE PROTEIN MBAA"/>
    <property type="match status" value="1"/>
</dbReference>
<keyword evidence="4" id="KW-1185">Reference proteome</keyword>
<dbReference type="EC" id="2.7.7.65" evidence="3"/>
<dbReference type="InterPro" id="IPR000014">
    <property type="entry name" value="PAS"/>
</dbReference>
<dbReference type="InterPro" id="IPR043128">
    <property type="entry name" value="Rev_trsase/Diguanyl_cyclase"/>
</dbReference>
<evidence type="ECO:0000313" key="3">
    <source>
        <dbReference type="EMBL" id="MCH4811101.1"/>
    </source>
</evidence>
<evidence type="ECO:0000313" key="4">
    <source>
        <dbReference type="Proteomes" id="UP001320609"/>
    </source>
</evidence>
<dbReference type="SUPFAM" id="SSF55785">
    <property type="entry name" value="PYP-like sensor domain (PAS domain)"/>
    <property type="match status" value="1"/>
</dbReference>
<name>A0ABS9S4R0_9GAMM</name>
<dbReference type="Pfam" id="PF00990">
    <property type="entry name" value="GGDEF"/>
    <property type="match status" value="1"/>
</dbReference>
<dbReference type="PROSITE" id="PS50887">
    <property type="entry name" value="GGDEF"/>
    <property type="match status" value="1"/>
</dbReference>
<dbReference type="InterPro" id="IPR035965">
    <property type="entry name" value="PAS-like_dom_sf"/>
</dbReference>
<keyword evidence="3" id="KW-0808">Transferase</keyword>
<dbReference type="SUPFAM" id="SSF55781">
    <property type="entry name" value="GAF domain-like"/>
    <property type="match status" value="1"/>
</dbReference>
<dbReference type="Gene3D" id="3.30.70.270">
    <property type="match status" value="1"/>
</dbReference>
<evidence type="ECO:0000259" key="2">
    <source>
        <dbReference type="PROSITE" id="PS50887"/>
    </source>
</evidence>
<dbReference type="CDD" id="cd01949">
    <property type="entry name" value="GGDEF"/>
    <property type="match status" value="1"/>
</dbReference>
<feature type="domain" description="PAS" evidence="1">
    <location>
        <begin position="191"/>
        <end position="244"/>
    </location>
</feature>
<dbReference type="RefSeq" id="WP_240717460.1">
    <property type="nucleotide sequence ID" value="NZ_JAKVTW010000003.1"/>
</dbReference>
<dbReference type="Pfam" id="PF00989">
    <property type="entry name" value="PAS"/>
    <property type="match status" value="1"/>
</dbReference>
<proteinExistence type="predicted"/>
<dbReference type="InterPro" id="IPR029016">
    <property type="entry name" value="GAF-like_dom_sf"/>
</dbReference>
<organism evidence="3 4">
    <name type="scientific">Vreelandella neptunia</name>
    <dbReference type="NCBI Taxonomy" id="115551"/>
    <lineage>
        <taxon>Bacteria</taxon>
        <taxon>Pseudomonadati</taxon>
        <taxon>Pseudomonadota</taxon>
        <taxon>Gammaproteobacteria</taxon>
        <taxon>Oceanospirillales</taxon>
        <taxon>Halomonadaceae</taxon>
        <taxon>Vreelandella</taxon>
    </lineage>
</organism>
<dbReference type="SMART" id="SM00267">
    <property type="entry name" value="GGDEF"/>
    <property type="match status" value="1"/>
</dbReference>
<dbReference type="Gene3D" id="3.30.450.20">
    <property type="entry name" value="PAS domain"/>
    <property type="match status" value="1"/>
</dbReference>
<sequence length="474" mass="53334">MNYPKASNEEARLAALYELELLDTPDEPAFDRVTRLVTQLLNVPISTITLIDAERQWIKSRVGTETRETSRDVAFCAYTVTATEPLIVEDARQDPRFAQNPHVSASGGIRFYAGIPLCTSKGLALGSLCAIDTLPRAISDIELAALRDLAAIVTDEIRLRERLVRERKNAQESQRALSELHRSMECQIKRRTNELNLVIESAYDAYISIDSQGVILDWNKAAEIMFGWPRKAVLARSITQLLFPHGLPIENDQAPINYTARRYDGNEMPVEVRVKQLIIDGRERRSLFIHDITERQQLERLRDQQAREDVLTKLPNRRALDEHLPTAMARTRRNHKPLAVLFLDLDGFKAINDTHGHAIGDELLRAMGKRLVQAIRETDYIARWAGDEFVLLLEGSEPTAIEYLANKLVHVIEEPLAVGEVLLNVSVSIGVAIYLPTNAETLNELLKRADVAMYDAKRSGKAQVRIAPPAENAS</sequence>
<dbReference type="InterPro" id="IPR052155">
    <property type="entry name" value="Biofilm_reg_signaling"/>
</dbReference>
<evidence type="ECO:0000259" key="1">
    <source>
        <dbReference type="PROSITE" id="PS50112"/>
    </source>
</evidence>
<dbReference type="InterPro" id="IPR029787">
    <property type="entry name" value="Nucleotide_cyclase"/>
</dbReference>
<reference evidence="3 4" key="1">
    <citation type="submission" date="2022-03" db="EMBL/GenBank/DDBJ databases">
        <title>Genomic signatures underlying metal tolerance in selected Arctic bacterial isolates.</title>
        <authorList>
            <person name="Thomas F.A."/>
            <person name="Venkatachalam S."/>
            <person name="Krishnan K.P."/>
        </authorList>
    </citation>
    <scope>NUCLEOTIDE SEQUENCE [LARGE SCALE GENOMIC DNA]</scope>
    <source>
        <strain evidence="3 4">HM116</strain>
    </source>
</reference>
<dbReference type="PROSITE" id="PS50112">
    <property type="entry name" value="PAS"/>
    <property type="match status" value="1"/>
</dbReference>
<dbReference type="InterPro" id="IPR013767">
    <property type="entry name" value="PAS_fold"/>
</dbReference>
<dbReference type="SMART" id="SM00065">
    <property type="entry name" value="GAF"/>
    <property type="match status" value="1"/>
</dbReference>
<dbReference type="EMBL" id="JAKVTW010000003">
    <property type="protein sequence ID" value="MCH4811101.1"/>
    <property type="molecule type" value="Genomic_DNA"/>
</dbReference>
<dbReference type="NCBIfam" id="TIGR00229">
    <property type="entry name" value="sensory_box"/>
    <property type="match status" value="1"/>
</dbReference>
<dbReference type="GO" id="GO:0052621">
    <property type="term" value="F:diguanylate cyclase activity"/>
    <property type="evidence" value="ECO:0007669"/>
    <property type="project" value="UniProtKB-EC"/>
</dbReference>
<dbReference type="SMART" id="SM00091">
    <property type="entry name" value="PAS"/>
    <property type="match status" value="1"/>
</dbReference>
<dbReference type="NCBIfam" id="TIGR00254">
    <property type="entry name" value="GGDEF"/>
    <property type="match status" value="1"/>
</dbReference>
<protein>
    <submittedName>
        <fullName evidence="3">Diguanylate cyclase</fullName>
        <ecNumber evidence="3">2.7.7.65</ecNumber>
    </submittedName>
</protein>
<dbReference type="CDD" id="cd00130">
    <property type="entry name" value="PAS"/>
    <property type="match status" value="1"/>
</dbReference>
<comment type="caution">
    <text evidence="3">The sequence shown here is derived from an EMBL/GenBank/DDBJ whole genome shotgun (WGS) entry which is preliminary data.</text>
</comment>
<feature type="domain" description="GGDEF" evidence="2">
    <location>
        <begin position="336"/>
        <end position="469"/>
    </location>
</feature>
<keyword evidence="3" id="KW-0548">Nucleotidyltransferase</keyword>
<dbReference type="Gene3D" id="3.30.450.40">
    <property type="match status" value="1"/>
</dbReference>
<dbReference type="SUPFAM" id="SSF55073">
    <property type="entry name" value="Nucleotide cyclase"/>
    <property type="match status" value="1"/>
</dbReference>
<accession>A0ABS9S4R0</accession>